<proteinExistence type="predicted"/>
<sequence length="83" mass="9611">MGNITIRWGFIYAVHCRAMSVVEMGYAEKYDSVIDDRAAPACQQVDNCTTEFLDMTLTRGIAKDHHYRCIDYRAQGIEQGFWR</sequence>
<protein>
    <submittedName>
        <fullName evidence="1">Putative secreted protein</fullName>
    </submittedName>
</protein>
<dbReference type="AlphaFoldDB" id="A0A2M4DEB2"/>
<reference evidence="1" key="1">
    <citation type="submission" date="2018-01" db="EMBL/GenBank/DDBJ databases">
        <title>An insight into the sialome of Amazonian anophelines.</title>
        <authorList>
            <person name="Ribeiro J.M."/>
            <person name="Scarpassa V."/>
            <person name="Calvo E."/>
        </authorList>
    </citation>
    <scope>NUCLEOTIDE SEQUENCE</scope>
</reference>
<organism evidence="1">
    <name type="scientific">Anopheles darlingi</name>
    <name type="common">Mosquito</name>
    <dbReference type="NCBI Taxonomy" id="43151"/>
    <lineage>
        <taxon>Eukaryota</taxon>
        <taxon>Metazoa</taxon>
        <taxon>Ecdysozoa</taxon>
        <taxon>Arthropoda</taxon>
        <taxon>Hexapoda</taxon>
        <taxon>Insecta</taxon>
        <taxon>Pterygota</taxon>
        <taxon>Neoptera</taxon>
        <taxon>Endopterygota</taxon>
        <taxon>Diptera</taxon>
        <taxon>Nematocera</taxon>
        <taxon>Culicoidea</taxon>
        <taxon>Culicidae</taxon>
        <taxon>Anophelinae</taxon>
        <taxon>Anopheles</taxon>
    </lineage>
</organism>
<name>A0A2M4DEB2_ANODA</name>
<dbReference type="EMBL" id="GGFL01011719">
    <property type="protein sequence ID" value="MBW75897.1"/>
    <property type="molecule type" value="Transcribed_RNA"/>
</dbReference>
<evidence type="ECO:0000313" key="1">
    <source>
        <dbReference type="EMBL" id="MBW75897.1"/>
    </source>
</evidence>
<accession>A0A2M4DEB2</accession>